<name>A0AAD1K5V2_9GAMM</name>
<reference evidence="1" key="1">
    <citation type="submission" date="2021-05" db="EMBL/GenBank/DDBJ databases">
        <title>Molecular characterization for Shewanella algae harboring chromosomal blaOXA-55-like strains isolated from clinical and environment sample.</title>
        <authorList>
            <person name="Ohama Y."/>
            <person name="Aoki K."/>
            <person name="Harada S."/>
            <person name="Moriya K."/>
            <person name="Ishii Y."/>
            <person name="Tateda K."/>
        </authorList>
    </citation>
    <scope>NUCLEOTIDE SEQUENCE</scope>
    <source>
        <strain evidence="1">TUM17379</strain>
    </source>
</reference>
<dbReference type="Proteomes" id="UP000825078">
    <property type="component" value="Chromosome"/>
</dbReference>
<gene>
    <name evidence="1" type="ORF">TUM17379_03670</name>
</gene>
<sequence length="67" mass="7418">MSKEVNSKDRRFIQIRDFNMAVVSSGNAFGANASLKIDGETVGGNKPMKRLFRSLKSEWVQPKGNSS</sequence>
<evidence type="ECO:0000313" key="1">
    <source>
        <dbReference type="EMBL" id="BCV43349.1"/>
    </source>
</evidence>
<accession>A0AAD1K5V2</accession>
<proteinExistence type="predicted"/>
<dbReference type="AlphaFoldDB" id="A0AAD1K5V2"/>
<organism evidence="1 2">
    <name type="scientific">Shewanella algae</name>
    <dbReference type="NCBI Taxonomy" id="38313"/>
    <lineage>
        <taxon>Bacteria</taxon>
        <taxon>Pseudomonadati</taxon>
        <taxon>Pseudomonadota</taxon>
        <taxon>Gammaproteobacteria</taxon>
        <taxon>Alteromonadales</taxon>
        <taxon>Shewanellaceae</taxon>
        <taxon>Shewanella</taxon>
    </lineage>
</organism>
<evidence type="ECO:0000313" key="2">
    <source>
        <dbReference type="Proteomes" id="UP000825078"/>
    </source>
</evidence>
<protein>
    <submittedName>
        <fullName evidence="1">Uncharacterized protein</fullName>
    </submittedName>
</protein>
<dbReference type="EMBL" id="AP024613">
    <property type="protein sequence ID" value="BCV43349.1"/>
    <property type="molecule type" value="Genomic_DNA"/>
</dbReference>